<dbReference type="EMBL" id="BMAU01021436">
    <property type="protein sequence ID" value="GFY36355.1"/>
    <property type="molecule type" value="Genomic_DNA"/>
</dbReference>
<dbReference type="Proteomes" id="UP000887159">
    <property type="component" value="Unassembled WGS sequence"/>
</dbReference>
<gene>
    <name evidence="1" type="ORF">TNCV_3450581</name>
</gene>
<sequence>MLDVSVSEATKKKASLFIAAFDIFIHARVYDVMVLADIGYTTRPSPSHADDKLAVKARQDEFKRGTAFRFSVLGIWLYERIFEAIPDQP</sequence>
<protein>
    <submittedName>
        <fullName evidence="1">Uncharacterized protein</fullName>
    </submittedName>
</protein>
<name>A0A8X6WKD3_TRICX</name>
<comment type="caution">
    <text evidence="1">The sequence shown here is derived from an EMBL/GenBank/DDBJ whole genome shotgun (WGS) entry which is preliminary data.</text>
</comment>
<evidence type="ECO:0000313" key="1">
    <source>
        <dbReference type="EMBL" id="GFY36355.1"/>
    </source>
</evidence>
<evidence type="ECO:0000313" key="2">
    <source>
        <dbReference type="Proteomes" id="UP000887159"/>
    </source>
</evidence>
<proteinExistence type="predicted"/>
<accession>A0A8X6WKD3</accession>
<organism evidence="1 2">
    <name type="scientific">Trichonephila clavipes</name>
    <name type="common">Golden silk orbweaver</name>
    <name type="synonym">Nephila clavipes</name>
    <dbReference type="NCBI Taxonomy" id="2585209"/>
    <lineage>
        <taxon>Eukaryota</taxon>
        <taxon>Metazoa</taxon>
        <taxon>Ecdysozoa</taxon>
        <taxon>Arthropoda</taxon>
        <taxon>Chelicerata</taxon>
        <taxon>Arachnida</taxon>
        <taxon>Araneae</taxon>
        <taxon>Araneomorphae</taxon>
        <taxon>Entelegynae</taxon>
        <taxon>Araneoidea</taxon>
        <taxon>Nephilidae</taxon>
        <taxon>Trichonephila</taxon>
    </lineage>
</organism>
<keyword evidence="2" id="KW-1185">Reference proteome</keyword>
<dbReference type="AlphaFoldDB" id="A0A8X6WKD3"/>
<reference evidence="1" key="1">
    <citation type="submission" date="2020-08" db="EMBL/GenBank/DDBJ databases">
        <title>Multicomponent nature underlies the extraordinary mechanical properties of spider dragline silk.</title>
        <authorList>
            <person name="Kono N."/>
            <person name="Nakamura H."/>
            <person name="Mori M."/>
            <person name="Yoshida Y."/>
            <person name="Ohtoshi R."/>
            <person name="Malay A.D."/>
            <person name="Moran D.A.P."/>
            <person name="Tomita M."/>
            <person name="Numata K."/>
            <person name="Arakawa K."/>
        </authorList>
    </citation>
    <scope>NUCLEOTIDE SEQUENCE</scope>
</reference>